<evidence type="ECO:0000313" key="3">
    <source>
        <dbReference type="Proteomes" id="UP000823790"/>
    </source>
</evidence>
<evidence type="ECO:0000256" key="1">
    <source>
        <dbReference type="SAM" id="Phobius"/>
    </source>
</evidence>
<comment type="caution">
    <text evidence="2">The sequence shown here is derived from an EMBL/GenBank/DDBJ whole genome shotgun (WGS) entry which is preliminary data.</text>
</comment>
<dbReference type="Proteomes" id="UP000823790">
    <property type="component" value="Unassembled WGS sequence"/>
</dbReference>
<dbReference type="RefSeq" id="WP_209619691.1">
    <property type="nucleotide sequence ID" value="NZ_JAGJRS010000019.1"/>
</dbReference>
<dbReference type="EMBL" id="JAGJRS010000019">
    <property type="protein sequence ID" value="MBP1474612.1"/>
    <property type="molecule type" value="Genomic_DNA"/>
</dbReference>
<reference evidence="2 3" key="1">
    <citation type="submission" date="2021-04" db="EMBL/GenBank/DDBJ databases">
        <authorList>
            <person name="Huq M.A."/>
        </authorList>
    </citation>
    <scope>NUCLEOTIDE SEQUENCE [LARGE SCALE GENOMIC DNA]</scope>
    <source>
        <strain evidence="2 3">MAH-13</strain>
    </source>
</reference>
<keyword evidence="1" id="KW-0812">Transmembrane</keyword>
<feature type="transmembrane region" description="Helical" evidence="1">
    <location>
        <begin position="122"/>
        <end position="142"/>
    </location>
</feature>
<feature type="transmembrane region" description="Helical" evidence="1">
    <location>
        <begin position="93"/>
        <end position="116"/>
    </location>
</feature>
<protein>
    <submittedName>
        <fullName evidence="2">Uncharacterized protein</fullName>
    </submittedName>
</protein>
<gene>
    <name evidence="2" type="ORF">J7I44_09895</name>
</gene>
<proteinExistence type="predicted"/>
<evidence type="ECO:0000313" key="2">
    <source>
        <dbReference type="EMBL" id="MBP1474612.1"/>
    </source>
</evidence>
<sequence>MDVGLPALLGGIVLLYLYDSALLLYHDEVAFETRKGGIVAGGLVLELGGRLLFVPNPLTPHRPLYRLSWLAAPKPDAGGGVASLRRLAGRLSVLAPWSLWLLALFFVGLPGCLWLSGSHAALLAWLVAMYGSILAALGVVVARRRRLALTNRQLWSLAWDALLCPPFALNLLRKISLEHSRRLDLRAVLSDTAGAGASVSLARVVQSRIATSLTFAQAGGDQEGALRGAMAFYRRFADDAV</sequence>
<organism evidence="2 3">
    <name type="scientific">Frateuria flava</name>
    <dbReference type="NCBI Taxonomy" id="2821489"/>
    <lineage>
        <taxon>Bacteria</taxon>
        <taxon>Pseudomonadati</taxon>
        <taxon>Pseudomonadota</taxon>
        <taxon>Gammaproteobacteria</taxon>
        <taxon>Lysobacterales</taxon>
        <taxon>Rhodanobacteraceae</taxon>
        <taxon>Frateuria</taxon>
    </lineage>
</organism>
<feature type="transmembrane region" description="Helical" evidence="1">
    <location>
        <begin position="6"/>
        <end position="25"/>
    </location>
</feature>
<accession>A0ABS4DNI4</accession>
<keyword evidence="1" id="KW-1133">Transmembrane helix</keyword>
<keyword evidence="3" id="KW-1185">Reference proteome</keyword>
<name>A0ABS4DNI4_9GAMM</name>
<keyword evidence="1" id="KW-0472">Membrane</keyword>